<name>A0ABP6D8N6_9ACTN</name>
<dbReference type="EMBL" id="BAAARJ010000027">
    <property type="protein sequence ID" value="GAA2636563.1"/>
    <property type="molecule type" value="Genomic_DNA"/>
</dbReference>
<evidence type="ECO:0000256" key="1">
    <source>
        <dbReference type="SAM" id="MobiDB-lite"/>
    </source>
</evidence>
<feature type="region of interest" description="Disordered" evidence="1">
    <location>
        <begin position="208"/>
        <end position="230"/>
    </location>
</feature>
<gene>
    <name evidence="2" type="ORF">GCM10009863_61410</name>
</gene>
<keyword evidence="3" id="KW-1185">Reference proteome</keyword>
<proteinExistence type="predicted"/>
<feature type="compositionally biased region" description="Basic and acidic residues" evidence="1">
    <location>
        <begin position="47"/>
        <end position="66"/>
    </location>
</feature>
<dbReference type="RefSeq" id="WP_344570331.1">
    <property type="nucleotide sequence ID" value="NZ_BAAARJ010000027.1"/>
</dbReference>
<accession>A0ABP6D8N6</accession>
<sequence>MPRTPSPAAARPRRRSLLTGGLGAVGAGAVPVTGLLSGCSDGQSSADAERSDAGRKLRVRSARDSEQLVARYEGTVEVHPALAERLRPLREEVARHAQVLRGSGTGDGSPSPVPSGSQPPASRSGAPVSGGQDRPAGQEGPSPTPSRTPEPDTSGVPRSEKAALAALAGTERKLAGARAKALATAPPELARLLASVAACGAAHVYLLEEGGGDGKGSGDSGADGADGAHG</sequence>
<evidence type="ECO:0000313" key="3">
    <source>
        <dbReference type="Proteomes" id="UP001501447"/>
    </source>
</evidence>
<feature type="compositionally biased region" description="Low complexity" evidence="1">
    <location>
        <begin position="108"/>
        <end position="120"/>
    </location>
</feature>
<feature type="region of interest" description="Disordered" evidence="1">
    <location>
        <begin position="93"/>
        <end position="182"/>
    </location>
</feature>
<dbReference type="Proteomes" id="UP001501447">
    <property type="component" value="Unassembled WGS sequence"/>
</dbReference>
<comment type="caution">
    <text evidence="2">The sequence shown here is derived from an EMBL/GenBank/DDBJ whole genome shotgun (WGS) entry which is preliminary data.</text>
</comment>
<feature type="region of interest" description="Disordered" evidence="1">
    <location>
        <begin position="37"/>
        <end position="66"/>
    </location>
</feature>
<dbReference type="InterPro" id="IPR006311">
    <property type="entry name" value="TAT_signal"/>
</dbReference>
<organism evidence="2 3">
    <name type="scientific">Streptomyces axinellae</name>
    <dbReference type="NCBI Taxonomy" id="552788"/>
    <lineage>
        <taxon>Bacteria</taxon>
        <taxon>Bacillati</taxon>
        <taxon>Actinomycetota</taxon>
        <taxon>Actinomycetes</taxon>
        <taxon>Kitasatosporales</taxon>
        <taxon>Streptomycetaceae</taxon>
        <taxon>Streptomyces</taxon>
    </lineage>
</organism>
<protein>
    <submittedName>
        <fullName evidence="2">Lipoprotein</fullName>
    </submittedName>
</protein>
<evidence type="ECO:0000313" key="2">
    <source>
        <dbReference type="EMBL" id="GAA2636563.1"/>
    </source>
</evidence>
<dbReference type="PROSITE" id="PS51318">
    <property type="entry name" value="TAT"/>
    <property type="match status" value="1"/>
</dbReference>
<reference evidence="3" key="1">
    <citation type="journal article" date="2019" name="Int. J. Syst. Evol. Microbiol.">
        <title>The Global Catalogue of Microorganisms (GCM) 10K type strain sequencing project: providing services to taxonomists for standard genome sequencing and annotation.</title>
        <authorList>
            <consortium name="The Broad Institute Genomics Platform"/>
            <consortium name="The Broad Institute Genome Sequencing Center for Infectious Disease"/>
            <person name="Wu L."/>
            <person name="Ma J."/>
        </authorList>
    </citation>
    <scope>NUCLEOTIDE SEQUENCE [LARGE SCALE GENOMIC DNA]</scope>
    <source>
        <strain evidence="3">JCM 16373</strain>
    </source>
</reference>
<keyword evidence="2" id="KW-0449">Lipoprotein</keyword>